<dbReference type="OMA" id="CAVIRCE"/>
<feature type="chain" id="PRO_5001829751" evidence="1">
    <location>
        <begin position="19"/>
        <end position="132"/>
    </location>
</feature>
<dbReference type="Proteomes" id="UP000054359">
    <property type="component" value="Unassembled WGS sequence"/>
</dbReference>
<evidence type="ECO:0000313" key="3">
    <source>
        <dbReference type="Proteomes" id="UP000054359"/>
    </source>
</evidence>
<dbReference type="AlphaFoldDB" id="A0A087TL24"/>
<dbReference type="EMBL" id="KK115719">
    <property type="protein sequence ID" value="KFM65813.1"/>
    <property type="molecule type" value="Genomic_DNA"/>
</dbReference>
<organism evidence="2 3">
    <name type="scientific">Stegodyphus mimosarum</name>
    <name type="common">African social velvet spider</name>
    <dbReference type="NCBI Taxonomy" id="407821"/>
    <lineage>
        <taxon>Eukaryota</taxon>
        <taxon>Metazoa</taxon>
        <taxon>Ecdysozoa</taxon>
        <taxon>Arthropoda</taxon>
        <taxon>Chelicerata</taxon>
        <taxon>Arachnida</taxon>
        <taxon>Araneae</taxon>
        <taxon>Araneomorphae</taxon>
        <taxon>Entelegynae</taxon>
        <taxon>Eresoidea</taxon>
        <taxon>Eresidae</taxon>
        <taxon>Stegodyphus</taxon>
    </lineage>
</organism>
<evidence type="ECO:0000256" key="1">
    <source>
        <dbReference type="SAM" id="SignalP"/>
    </source>
</evidence>
<reference evidence="2 3" key="1">
    <citation type="submission" date="2013-11" db="EMBL/GenBank/DDBJ databases">
        <title>Genome sequencing of Stegodyphus mimosarum.</title>
        <authorList>
            <person name="Bechsgaard J."/>
        </authorList>
    </citation>
    <scope>NUCLEOTIDE SEQUENCE [LARGE SCALE GENOMIC DNA]</scope>
</reference>
<dbReference type="OrthoDB" id="6409714at2759"/>
<evidence type="ECO:0000313" key="2">
    <source>
        <dbReference type="EMBL" id="KFM65813.1"/>
    </source>
</evidence>
<protein>
    <submittedName>
        <fullName evidence="2">Uncharacterized protein</fullName>
    </submittedName>
</protein>
<name>A0A087TL24_STEMI</name>
<gene>
    <name evidence="2" type="ORF">X975_15730</name>
</gene>
<feature type="signal peptide" evidence="1">
    <location>
        <begin position="1"/>
        <end position="18"/>
    </location>
</feature>
<sequence>MQVFWVLLVASAFAIATCDDEGDNSPALLDPKDMEAIQDRLARMEFLEEVVGTVFGFKKPQERDDTCLPIGAECHFWSGPNCCGLRTRCIVWDTQLTAAYRGGPARWLSKCREYNLGVWLDEIGKWFSSWGK</sequence>
<proteinExistence type="predicted"/>
<feature type="non-terminal residue" evidence="2">
    <location>
        <position position="132"/>
    </location>
</feature>
<keyword evidence="3" id="KW-1185">Reference proteome</keyword>
<keyword evidence="1" id="KW-0732">Signal</keyword>
<accession>A0A087TL24</accession>